<reference evidence="1" key="1">
    <citation type="submission" date="2014-11" db="EMBL/GenBank/DDBJ databases">
        <authorList>
            <person name="Amaro Gonzalez C."/>
        </authorList>
    </citation>
    <scope>NUCLEOTIDE SEQUENCE</scope>
</reference>
<sequence>MRLQWLENNTPAIGTPLSQVPWFAIGVKLQPIFPLFRAKILYPARQEASLLS</sequence>
<dbReference type="AlphaFoldDB" id="A0A0E9PJD1"/>
<evidence type="ECO:0000313" key="1">
    <source>
        <dbReference type="EMBL" id="JAH04195.1"/>
    </source>
</evidence>
<name>A0A0E9PJD1_ANGAN</name>
<dbReference type="EMBL" id="GBXM01104382">
    <property type="protein sequence ID" value="JAH04195.1"/>
    <property type="molecule type" value="Transcribed_RNA"/>
</dbReference>
<organism evidence="1">
    <name type="scientific">Anguilla anguilla</name>
    <name type="common">European freshwater eel</name>
    <name type="synonym">Muraena anguilla</name>
    <dbReference type="NCBI Taxonomy" id="7936"/>
    <lineage>
        <taxon>Eukaryota</taxon>
        <taxon>Metazoa</taxon>
        <taxon>Chordata</taxon>
        <taxon>Craniata</taxon>
        <taxon>Vertebrata</taxon>
        <taxon>Euteleostomi</taxon>
        <taxon>Actinopterygii</taxon>
        <taxon>Neopterygii</taxon>
        <taxon>Teleostei</taxon>
        <taxon>Anguilliformes</taxon>
        <taxon>Anguillidae</taxon>
        <taxon>Anguilla</taxon>
    </lineage>
</organism>
<reference evidence="1" key="2">
    <citation type="journal article" date="2015" name="Fish Shellfish Immunol.">
        <title>Early steps in the European eel (Anguilla anguilla)-Vibrio vulnificus interaction in the gills: Role of the RtxA13 toxin.</title>
        <authorList>
            <person name="Callol A."/>
            <person name="Pajuelo D."/>
            <person name="Ebbesson L."/>
            <person name="Teles M."/>
            <person name="MacKenzie S."/>
            <person name="Amaro C."/>
        </authorList>
    </citation>
    <scope>NUCLEOTIDE SEQUENCE</scope>
</reference>
<protein>
    <submittedName>
        <fullName evidence="1">Uncharacterized protein</fullName>
    </submittedName>
</protein>
<accession>A0A0E9PJD1</accession>
<proteinExistence type="predicted"/>